<protein>
    <recommendedName>
        <fullName evidence="4">Lipocalin-like domain-containing protein</fullName>
    </recommendedName>
</protein>
<dbReference type="AlphaFoldDB" id="A9DPR9"/>
<dbReference type="RefSeq" id="WP_007096551.1">
    <property type="nucleotide sequence ID" value="NZ_CP142125.1"/>
</dbReference>
<proteinExistence type="predicted"/>
<feature type="chain" id="PRO_5002737677" description="Lipocalin-like domain-containing protein" evidence="1">
    <location>
        <begin position="23"/>
        <end position="255"/>
    </location>
</feature>
<evidence type="ECO:0008006" key="4">
    <source>
        <dbReference type="Google" id="ProtNLM"/>
    </source>
</evidence>
<organism evidence="2 3">
    <name type="scientific">Kordia algicida OT-1</name>
    <dbReference type="NCBI Taxonomy" id="391587"/>
    <lineage>
        <taxon>Bacteria</taxon>
        <taxon>Pseudomonadati</taxon>
        <taxon>Bacteroidota</taxon>
        <taxon>Flavobacteriia</taxon>
        <taxon>Flavobacteriales</taxon>
        <taxon>Flavobacteriaceae</taxon>
        <taxon>Kordia</taxon>
    </lineage>
</organism>
<name>A9DPR9_9FLAO</name>
<comment type="caution">
    <text evidence="2">The sequence shown here is derived from an EMBL/GenBank/DDBJ whole genome shotgun (WGS) entry which is preliminary data.</text>
</comment>
<feature type="signal peptide" evidence="1">
    <location>
        <begin position="1"/>
        <end position="22"/>
    </location>
</feature>
<evidence type="ECO:0000313" key="3">
    <source>
        <dbReference type="Proteomes" id="UP000002945"/>
    </source>
</evidence>
<dbReference type="Proteomes" id="UP000002945">
    <property type="component" value="Unassembled WGS sequence"/>
</dbReference>
<dbReference type="STRING" id="391587.KAOT1_20112"/>
<accession>A9DPR9</accession>
<reference evidence="2 3" key="1">
    <citation type="journal article" date="2011" name="J. Bacteriol.">
        <title>Genome sequence of the algicidal bacterium Kordia algicida OT-1.</title>
        <authorList>
            <person name="Lee H.S."/>
            <person name="Kang S.G."/>
            <person name="Kwon K.K."/>
            <person name="Lee J.H."/>
            <person name="Kim S.J."/>
        </authorList>
    </citation>
    <scope>NUCLEOTIDE SEQUENCE [LARGE SCALE GENOMIC DNA]</scope>
    <source>
        <strain evidence="2 3">OT-1</strain>
    </source>
</reference>
<dbReference type="EMBL" id="ABIB01000002">
    <property type="protein sequence ID" value="EDP97503.1"/>
    <property type="molecule type" value="Genomic_DNA"/>
</dbReference>
<dbReference type="HOGENOM" id="CLU_1088958_0_0_10"/>
<evidence type="ECO:0000313" key="2">
    <source>
        <dbReference type="EMBL" id="EDP97503.1"/>
    </source>
</evidence>
<keyword evidence="3" id="KW-1185">Reference proteome</keyword>
<dbReference type="eggNOG" id="ENOG502ZDGD">
    <property type="taxonomic scope" value="Bacteria"/>
</dbReference>
<keyword evidence="1" id="KW-0732">Signal</keyword>
<dbReference type="PROSITE" id="PS51257">
    <property type="entry name" value="PROKAR_LIPOPROTEIN"/>
    <property type="match status" value="1"/>
</dbReference>
<dbReference type="OrthoDB" id="1453801at2"/>
<evidence type="ECO:0000256" key="1">
    <source>
        <dbReference type="SAM" id="SignalP"/>
    </source>
</evidence>
<gene>
    <name evidence="2" type="ORF">KAOT1_20112</name>
</gene>
<sequence length="255" mass="28588">MKSILKFSLLILSIALVSSCSSDDSDNNQNEIQTELLGKWLFENPNNNPTVNNSFTFTSSGSVTYSYWTGSGNNYDNETGTYSFNGDVMTMDFPENVNLTYVQKVVFLGENVVEFQSTGVSGENAYEGDYFRDGASDYNTIPTLKEYQLRFTGQSSSSQQYPINIEYYSDDENGQTSTEIVNSQTNTDVIQSINLESVDKIGFKYDVSGYEDTVVDFVEIKDVESNTVIFTISSLSIEDNQTFTYDISDDSYTIQ</sequence>